<name>Q162B0_ROSDO</name>
<accession>Q162B0</accession>
<dbReference type="EMBL" id="CP000362">
    <property type="protein sequence ID" value="ABG33183.1"/>
    <property type="molecule type" value="Genomic_DNA"/>
</dbReference>
<gene>
    <name evidence="2" type="ordered locus">RD1_3711</name>
</gene>
<evidence type="ECO:0000313" key="3">
    <source>
        <dbReference type="Proteomes" id="UP000007029"/>
    </source>
</evidence>
<dbReference type="Proteomes" id="UP000007029">
    <property type="component" value="Chromosome"/>
</dbReference>
<keyword evidence="3" id="KW-1185">Reference proteome</keyword>
<reference evidence="2 3" key="1">
    <citation type="journal article" date="2007" name="J. Bacteriol.">
        <title>The complete genome sequence of Roseobacter denitrificans reveals a mixotrophic rather than photosynthetic metabolism.</title>
        <authorList>
            <person name="Swingley W.D."/>
            <person name="Sadekar S."/>
            <person name="Mastrian S.D."/>
            <person name="Matthies H.J."/>
            <person name="Hao J."/>
            <person name="Ramos H."/>
            <person name="Acharya C.R."/>
            <person name="Conrad A.L."/>
            <person name="Taylor H.L."/>
            <person name="Dejesa L.C."/>
            <person name="Shah M.K."/>
            <person name="O'huallachain M.E."/>
            <person name="Lince M.T."/>
            <person name="Blankenship R.E."/>
            <person name="Beatty J.T."/>
            <person name="Touchman J.W."/>
        </authorList>
    </citation>
    <scope>NUCLEOTIDE SEQUENCE [LARGE SCALE GENOMIC DNA]</scope>
    <source>
        <strain evidence="3">ATCC 33942 / OCh 114</strain>
    </source>
</reference>
<evidence type="ECO:0000313" key="2">
    <source>
        <dbReference type="EMBL" id="ABG33183.1"/>
    </source>
</evidence>
<evidence type="ECO:0000256" key="1">
    <source>
        <dbReference type="SAM" id="MobiDB-lite"/>
    </source>
</evidence>
<proteinExistence type="predicted"/>
<organism evidence="2 3">
    <name type="scientific">Roseobacter denitrificans (strain ATCC 33942 / OCh 114)</name>
    <name type="common">Erythrobacter sp. (strain OCh 114)</name>
    <name type="synonym">Roseobacter denitrificans</name>
    <dbReference type="NCBI Taxonomy" id="375451"/>
    <lineage>
        <taxon>Bacteria</taxon>
        <taxon>Pseudomonadati</taxon>
        <taxon>Pseudomonadota</taxon>
        <taxon>Alphaproteobacteria</taxon>
        <taxon>Rhodobacterales</taxon>
        <taxon>Roseobacteraceae</taxon>
        <taxon>Roseobacter</taxon>
    </lineage>
</organism>
<protein>
    <submittedName>
        <fullName evidence="2">Uncharacterized protein</fullName>
    </submittedName>
</protein>
<dbReference type="HOGENOM" id="CLU_3103334_0_0_5"/>
<dbReference type="AlphaFoldDB" id="Q162B0"/>
<sequence length="51" mass="5604">MSPVSTAKISLRGSRPGVTKQATHTSEMSKRQIVPDFRRNPPTAVLLFHDG</sequence>
<dbReference type="KEGG" id="rde:RD1_3711"/>
<feature type="region of interest" description="Disordered" evidence="1">
    <location>
        <begin position="1"/>
        <end position="32"/>
    </location>
</feature>